<dbReference type="Gene3D" id="1.10.569.10">
    <property type="entry name" value="Aldehyde Ferredoxin Oxidoreductase Protein, subunit A, domain 2"/>
    <property type="match status" value="1"/>
</dbReference>
<comment type="cofactor">
    <cofactor evidence="1">
        <name>[4Fe-4S] cluster</name>
        <dbReference type="ChEBI" id="CHEBI:49883"/>
    </cofactor>
</comment>
<comment type="cofactor">
    <cofactor evidence="8">
        <name>tungstopterin</name>
        <dbReference type="ChEBI" id="CHEBI:30402"/>
    </cofactor>
</comment>
<evidence type="ECO:0000256" key="2">
    <source>
        <dbReference type="ARBA" id="ARBA00011032"/>
    </source>
</evidence>
<evidence type="ECO:0000256" key="1">
    <source>
        <dbReference type="ARBA" id="ARBA00001966"/>
    </source>
</evidence>
<dbReference type="InterPro" id="IPR013983">
    <property type="entry name" value="Ald_Fedxn_OxRdtase_N"/>
</dbReference>
<reference evidence="10" key="1">
    <citation type="journal article" date="2015" name="Nature">
        <title>Complex archaea that bridge the gap between prokaryotes and eukaryotes.</title>
        <authorList>
            <person name="Spang A."/>
            <person name="Saw J.H."/>
            <person name="Jorgensen S.L."/>
            <person name="Zaremba-Niedzwiedzka K."/>
            <person name="Martijn J."/>
            <person name="Lind A.E."/>
            <person name="van Eijk R."/>
            <person name="Schleper C."/>
            <person name="Guy L."/>
            <person name="Ettema T.J."/>
        </authorList>
    </citation>
    <scope>NUCLEOTIDE SEQUENCE</scope>
</reference>
<accession>A0A0F9R9X7</accession>
<dbReference type="InterPro" id="IPR013985">
    <property type="entry name" value="Ald_Fedxn_OxRdtase_dom3"/>
</dbReference>
<dbReference type="GO" id="GO:0016625">
    <property type="term" value="F:oxidoreductase activity, acting on the aldehyde or oxo group of donors, iron-sulfur protein as acceptor"/>
    <property type="evidence" value="ECO:0007669"/>
    <property type="project" value="InterPro"/>
</dbReference>
<evidence type="ECO:0000313" key="10">
    <source>
        <dbReference type="EMBL" id="KKN53280.1"/>
    </source>
</evidence>
<keyword evidence="4" id="KW-0479">Metal-binding</keyword>
<dbReference type="InterPro" id="IPR001203">
    <property type="entry name" value="OxRdtase_Ald_Fedxn_C"/>
</dbReference>
<dbReference type="EMBL" id="LAZR01000979">
    <property type="protein sequence ID" value="KKN53280.1"/>
    <property type="molecule type" value="Genomic_DNA"/>
</dbReference>
<name>A0A0F9R9X7_9ZZZZ</name>
<dbReference type="GO" id="GO:0051539">
    <property type="term" value="F:4 iron, 4 sulfur cluster binding"/>
    <property type="evidence" value="ECO:0007669"/>
    <property type="project" value="UniProtKB-KW"/>
</dbReference>
<keyword evidence="7" id="KW-0411">Iron-sulfur</keyword>
<dbReference type="GO" id="GO:0009055">
    <property type="term" value="F:electron transfer activity"/>
    <property type="evidence" value="ECO:0007669"/>
    <property type="project" value="InterPro"/>
</dbReference>
<dbReference type="InterPro" id="IPR036021">
    <property type="entry name" value="Tungsten_al_ferr_oxy-like_C"/>
</dbReference>
<evidence type="ECO:0000256" key="3">
    <source>
        <dbReference type="ARBA" id="ARBA00022485"/>
    </source>
</evidence>
<dbReference type="GO" id="GO:0046872">
    <property type="term" value="F:metal ion binding"/>
    <property type="evidence" value="ECO:0007669"/>
    <property type="project" value="UniProtKB-KW"/>
</dbReference>
<organism evidence="10">
    <name type="scientific">marine sediment metagenome</name>
    <dbReference type="NCBI Taxonomy" id="412755"/>
    <lineage>
        <taxon>unclassified sequences</taxon>
        <taxon>metagenomes</taxon>
        <taxon>ecological metagenomes</taxon>
    </lineage>
</organism>
<keyword evidence="5" id="KW-0560">Oxidoreductase</keyword>
<dbReference type="AlphaFoldDB" id="A0A0F9R9X7"/>
<proteinExistence type="inferred from homology"/>
<comment type="caution">
    <text evidence="10">The sequence shown here is derived from an EMBL/GenBank/DDBJ whole genome shotgun (WGS) entry which is preliminary data.</text>
</comment>
<dbReference type="PANTHER" id="PTHR30038">
    <property type="entry name" value="ALDEHYDE FERREDOXIN OXIDOREDUCTASE"/>
    <property type="match status" value="1"/>
</dbReference>
<dbReference type="PANTHER" id="PTHR30038:SF7">
    <property type="entry name" value="TUNGSTEN-CONTAINING GLYCERALDEHYDE-3-PHOSPHATE:FERREDOXIN OXIDOREDUCTASE"/>
    <property type="match status" value="1"/>
</dbReference>
<keyword evidence="6" id="KW-0408">Iron</keyword>
<evidence type="ECO:0000256" key="7">
    <source>
        <dbReference type="ARBA" id="ARBA00023014"/>
    </source>
</evidence>
<dbReference type="InterPro" id="IPR036503">
    <property type="entry name" value="Ald_Fedxn_OxRdtase_N_sf"/>
</dbReference>
<dbReference type="Gene3D" id="1.10.599.10">
    <property type="entry name" value="Aldehyde Ferredoxin Oxidoreductase Protein, subunit A, domain 3"/>
    <property type="match status" value="1"/>
</dbReference>
<dbReference type="SMART" id="SM00790">
    <property type="entry name" value="AFOR_N"/>
    <property type="match status" value="1"/>
</dbReference>
<dbReference type="Gene3D" id="3.60.9.10">
    <property type="entry name" value="Aldehyde ferredoxin oxidoreductase, N-terminal domain"/>
    <property type="match status" value="1"/>
</dbReference>
<dbReference type="SUPFAM" id="SSF56228">
    <property type="entry name" value="Aldehyde ferredoxin oxidoreductase, N-terminal domain"/>
    <property type="match status" value="1"/>
</dbReference>
<protein>
    <recommendedName>
        <fullName evidence="9">Aldehyde ferredoxin oxidoreductase N-terminal domain-containing protein</fullName>
    </recommendedName>
</protein>
<dbReference type="Pfam" id="PF02730">
    <property type="entry name" value="AFOR_N"/>
    <property type="match status" value="1"/>
</dbReference>
<keyword evidence="3" id="KW-0004">4Fe-4S</keyword>
<sequence length="625" mass="68424">MPSYMGKVLWVDLSKGTFKEEFLTDEIYRQYLGGYGLAAKLIYDNMLPRVNSLGYDALLGFFPGLLTGTVAPLSGRYMVAGKSPLTGTWGDANSGGYFGPEIKKCGYDGILIKGKADSPKIITIIDDEKQIVDASDLWGTDAVETEIKLKAKYAKSQVACIGQASEKLSLISGIVNDKGRIAARSGLGALMGSKQLKALVLKGNKKVALNDKDALLKHTKDYNERISTAKGGITGMFQKFGTTLGNVFSGSSGDMPIKNWGGNSNEDFPTERLNKISFGEIDKFKQKDFGCFSCPVRCGAIMKVPELDMEETHRPEYETCAAFGPLLDNDDLISIFELNELCNRAGLDTISAGGTVAFAIECFENGLINKDDTDGLVLKWGNSEDIVKLVKMMVNREGIGDTLADGCKIASESIGKGSEKYAITSLGQELGMHDSKFAKSLAFAYAYDPTPGKHTNAYVDSANMGPLAKNDLIEGFTLPKDFRKDNTEDRAEGQKLMTSLAQFSNSLGLCMFITMFQKYPMLELIKAATGWDMSITELIKIGLRIQTLRQAFTIREGVILADHELPGRASGNPPFESGPHKDKTVDYKAEYKTFCKKIGWNPINGYPLEQTLKDLDLDFVIKDLY</sequence>
<comment type="similarity">
    <text evidence="2">Belongs to the AOR/FOR family.</text>
</comment>
<gene>
    <name evidence="10" type="ORF">LCGC14_0604140</name>
</gene>
<evidence type="ECO:0000259" key="9">
    <source>
        <dbReference type="SMART" id="SM00790"/>
    </source>
</evidence>
<evidence type="ECO:0000256" key="5">
    <source>
        <dbReference type="ARBA" id="ARBA00023002"/>
    </source>
</evidence>
<evidence type="ECO:0000256" key="8">
    <source>
        <dbReference type="ARBA" id="ARBA00049934"/>
    </source>
</evidence>
<evidence type="ECO:0000256" key="6">
    <source>
        <dbReference type="ARBA" id="ARBA00023004"/>
    </source>
</evidence>
<feature type="domain" description="Aldehyde ferredoxin oxidoreductase N-terminal" evidence="9">
    <location>
        <begin position="4"/>
        <end position="205"/>
    </location>
</feature>
<dbReference type="Pfam" id="PF01314">
    <property type="entry name" value="AFOR_C"/>
    <property type="match status" value="1"/>
</dbReference>
<dbReference type="SUPFAM" id="SSF48310">
    <property type="entry name" value="Aldehyde ferredoxin oxidoreductase, C-terminal domains"/>
    <property type="match status" value="1"/>
</dbReference>
<dbReference type="InterPro" id="IPR051919">
    <property type="entry name" value="W-dependent_AOR"/>
</dbReference>
<evidence type="ECO:0000256" key="4">
    <source>
        <dbReference type="ARBA" id="ARBA00022723"/>
    </source>
</evidence>
<dbReference type="InterPro" id="IPR013984">
    <property type="entry name" value="Ald_Fedxn_OxRdtase_dom2"/>
</dbReference>